<dbReference type="Proteomes" id="UP001415169">
    <property type="component" value="Unassembled WGS sequence"/>
</dbReference>
<dbReference type="EMBL" id="BAABBV010000001">
    <property type="protein sequence ID" value="GAA4155097.1"/>
    <property type="molecule type" value="Genomic_DNA"/>
</dbReference>
<evidence type="ECO:0000313" key="1">
    <source>
        <dbReference type="EMBL" id="GAA4155097.1"/>
    </source>
</evidence>
<comment type="caution">
    <text evidence="1">The sequence shown here is derived from an EMBL/GenBank/DDBJ whole genome shotgun (WGS) entry which is preliminary data.</text>
</comment>
<organism evidence="1 2">
    <name type="scientific">Gryllotalpicola daejeonensis</name>
    <dbReference type="NCBI Taxonomy" id="993087"/>
    <lineage>
        <taxon>Bacteria</taxon>
        <taxon>Bacillati</taxon>
        <taxon>Actinomycetota</taxon>
        <taxon>Actinomycetes</taxon>
        <taxon>Micrococcales</taxon>
        <taxon>Microbacteriaceae</taxon>
        <taxon>Gryllotalpicola</taxon>
    </lineage>
</organism>
<name>A0ABP7ZE98_9MICO</name>
<dbReference type="RefSeq" id="WP_344790028.1">
    <property type="nucleotide sequence ID" value="NZ_BAABBV010000001.1"/>
</dbReference>
<sequence>MRAHLHPNGGAPGPRALHRAMRECVAANESSCGMTERLSVRREEFVLAEEWRAQASAG</sequence>
<reference evidence="1" key="2">
    <citation type="submission" date="2023-12" db="EMBL/GenBank/DDBJ databases">
        <authorList>
            <person name="Sun Q."/>
            <person name="Inoue M."/>
        </authorList>
    </citation>
    <scope>NUCLEOTIDE SEQUENCE</scope>
    <source>
        <strain evidence="1">JCM 17590</strain>
    </source>
</reference>
<gene>
    <name evidence="1" type="ORF">GCM10022286_03620</name>
</gene>
<evidence type="ECO:0000313" key="2">
    <source>
        <dbReference type="Proteomes" id="UP001415169"/>
    </source>
</evidence>
<protein>
    <submittedName>
        <fullName evidence="1">Uncharacterized protein</fullName>
    </submittedName>
</protein>
<keyword evidence="2" id="KW-1185">Reference proteome</keyword>
<accession>A0ABP7ZE98</accession>
<reference evidence="1" key="1">
    <citation type="journal article" date="2014" name="Int. J. Syst. Evol. Microbiol.">
        <title>Complete genome of a new Firmicutes species belonging to the dominant human colonic microbiota ('Ruminococcus bicirculans') reveals two chromosomes and a selective capacity to utilize plant glucans.</title>
        <authorList>
            <consortium name="NISC Comparative Sequencing Program"/>
            <person name="Wegmann U."/>
            <person name="Louis P."/>
            <person name="Goesmann A."/>
            <person name="Henrissat B."/>
            <person name="Duncan S.H."/>
            <person name="Flint H.J."/>
        </authorList>
    </citation>
    <scope>NUCLEOTIDE SEQUENCE</scope>
    <source>
        <strain evidence="1">JCM 17590</strain>
    </source>
</reference>
<proteinExistence type="predicted"/>